<evidence type="ECO:0000256" key="1">
    <source>
        <dbReference type="ARBA" id="ARBA00004651"/>
    </source>
</evidence>
<dbReference type="RefSeq" id="WP_186914172.1">
    <property type="nucleotide sequence ID" value="NZ_JACOFV010000025.1"/>
</dbReference>
<evidence type="ECO:0000256" key="4">
    <source>
        <dbReference type="ARBA" id="ARBA00022692"/>
    </source>
</evidence>
<evidence type="ECO:0000256" key="7">
    <source>
        <dbReference type="ARBA" id="ARBA00038032"/>
    </source>
</evidence>
<dbReference type="GO" id="GO:0015297">
    <property type="term" value="F:antiporter activity"/>
    <property type="evidence" value="ECO:0007669"/>
    <property type="project" value="TreeGrafter"/>
</dbReference>
<dbReference type="InterPro" id="IPR045324">
    <property type="entry name" value="Small_multidrug_res"/>
</dbReference>
<feature type="transmembrane region" description="Helical" evidence="9">
    <location>
        <begin position="58"/>
        <end position="79"/>
    </location>
</feature>
<dbReference type="InterPro" id="IPR000390">
    <property type="entry name" value="Small_drug/metabolite_transptr"/>
</dbReference>
<evidence type="ECO:0000256" key="2">
    <source>
        <dbReference type="ARBA" id="ARBA00022448"/>
    </source>
</evidence>
<dbReference type="PANTHER" id="PTHR30561">
    <property type="entry name" value="SMR FAMILY PROTON-DEPENDENT DRUG EFFLUX TRANSPORTER SUGE"/>
    <property type="match status" value="1"/>
</dbReference>
<comment type="subcellular location">
    <subcellularLocation>
        <location evidence="1 8">Cell membrane</location>
        <topology evidence="1 8">Multi-pass membrane protein</topology>
    </subcellularLocation>
</comment>
<feature type="transmembrane region" description="Helical" evidence="9">
    <location>
        <begin position="33"/>
        <end position="51"/>
    </location>
</feature>
<evidence type="ECO:0000256" key="5">
    <source>
        <dbReference type="ARBA" id="ARBA00022989"/>
    </source>
</evidence>
<evidence type="ECO:0000256" key="8">
    <source>
        <dbReference type="RuleBase" id="RU003942"/>
    </source>
</evidence>
<evidence type="ECO:0000256" key="9">
    <source>
        <dbReference type="SAM" id="Phobius"/>
    </source>
</evidence>
<keyword evidence="6 9" id="KW-0472">Membrane</keyword>
<dbReference type="SUPFAM" id="SSF103481">
    <property type="entry name" value="Multidrug resistance efflux transporter EmrE"/>
    <property type="match status" value="1"/>
</dbReference>
<evidence type="ECO:0000256" key="3">
    <source>
        <dbReference type="ARBA" id="ARBA00022475"/>
    </source>
</evidence>
<sequence length="110" mass="11650">MMNWLYLGLAIICEVVATSALKASAGFTRPLPTVLLAFGYGAAFYFLSLTLRSIPVGVAYAVWSGVGVVLISLVAWILYGQELDVPAMLGIGLIVAGVIVLNMFSKTVSH</sequence>
<dbReference type="GO" id="GO:0015199">
    <property type="term" value="F:amino-acid betaine transmembrane transporter activity"/>
    <property type="evidence" value="ECO:0007669"/>
    <property type="project" value="TreeGrafter"/>
</dbReference>
<protein>
    <submittedName>
        <fullName evidence="10">Multidrug efflux SMR transporter</fullName>
    </submittedName>
</protein>
<evidence type="ECO:0000256" key="6">
    <source>
        <dbReference type="ARBA" id="ARBA00023136"/>
    </source>
</evidence>
<dbReference type="Gene3D" id="1.10.3730.20">
    <property type="match status" value="1"/>
</dbReference>
<evidence type="ECO:0000313" key="11">
    <source>
        <dbReference type="Proteomes" id="UP000634011"/>
    </source>
</evidence>
<dbReference type="GO" id="GO:0005886">
    <property type="term" value="C:plasma membrane"/>
    <property type="evidence" value="ECO:0007669"/>
    <property type="project" value="UniProtKB-SubCell"/>
</dbReference>
<comment type="caution">
    <text evidence="10">The sequence shown here is derived from an EMBL/GenBank/DDBJ whole genome shotgun (WGS) entry which is preliminary data.</text>
</comment>
<feature type="transmembrane region" description="Helical" evidence="9">
    <location>
        <begin position="85"/>
        <end position="104"/>
    </location>
</feature>
<dbReference type="GO" id="GO:1990961">
    <property type="term" value="P:xenobiotic detoxification by transmembrane export across the plasma membrane"/>
    <property type="evidence" value="ECO:0007669"/>
    <property type="project" value="UniProtKB-ARBA"/>
</dbReference>
<comment type="similarity">
    <text evidence="7 8">Belongs to the drug/metabolite transporter (DMT) superfamily. Small multidrug resistance (SMR) (TC 2.A.7.1) family.</text>
</comment>
<keyword evidence="3" id="KW-1003">Cell membrane</keyword>
<dbReference type="Pfam" id="PF00893">
    <property type="entry name" value="Multi_Drug_Res"/>
    <property type="match status" value="1"/>
</dbReference>
<accession>A0A923HR68</accession>
<dbReference type="InterPro" id="IPR037185">
    <property type="entry name" value="EmrE-like"/>
</dbReference>
<dbReference type="Proteomes" id="UP000634011">
    <property type="component" value="Unassembled WGS sequence"/>
</dbReference>
<dbReference type="PANTHER" id="PTHR30561:SF1">
    <property type="entry name" value="MULTIDRUG TRANSPORTER EMRE"/>
    <property type="match status" value="1"/>
</dbReference>
<dbReference type="GO" id="GO:0015220">
    <property type="term" value="F:choline transmembrane transporter activity"/>
    <property type="evidence" value="ECO:0007669"/>
    <property type="project" value="TreeGrafter"/>
</dbReference>
<keyword evidence="11" id="KW-1185">Reference proteome</keyword>
<dbReference type="FunFam" id="1.10.3730.20:FF:000001">
    <property type="entry name" value="Quaternary ammonium compound resistance transporter SugE"/>
    <property type="match status" value="1"/>
</dbReference>
<organism evidence="10 11">
    <name type="scientific">Undibacterium jejuense</name>
    <dbReference type="NCBI Taxonomy" id="1344949"/>
    <lineage>
        <taxon>Bacteria</taxon>
        <taxon>Pseudomonadati</taxon>
        <taxon>Pseudomonadota</taxon>
        <taxon>Betaproteobacteria</taxon>
        <taxon>Burkholderiales</taxon>
        <taxon>Oxalobacteraceae</taxon>
        <taxon>Undibacterium</taxon>
    </lineage>
</organism>
<keyword evidence="5 9" id="KW-1133">Transmembrane helix</keyword>
<dbReference type="AlphaFoldDB" id="A0A923HR68"/>
<name>A0A923HR68_9BURK</name>
<keyword evidence="2" id="KW-0813">Transport</keyword>
<gene>
    <name evidence="10" type="ORF">H8K32_19100</name>
</gene>
<evidence type="ECO:0000313" key="10">
    <source>
        <dbReference type="EMBL" id="MBC3864216.1"/>
    </source>
</evidence>
<proteinExistence type="inferred from homology"/>
<keyword evidence="4 8" id="KW-0812">Transmembrane</keyword>
<dbReference type="GO" id="GO:0031460">
    <property type="term" value="P:glycine betaine transport"/>
    <property type="evidence" value="ECO:0007669"/>
    <property type="project" value="TreeGrafter"/>
</dbReference>
<reference evidence="10" key="1">
    <citation type="submission" date="2020-08" db="EMBL/GenBank/DDBJ databases">
        <title>Novel species isolated from subtropical streams in China.</title>
        <authorList>
            <person name="Lu H."/>
        </authorList>
    </citation>
    <scope>NUCLEOTIDE SEQUENCE</scope>
    <source>
        <strain evidence="10">KACC 12607</strain>
    </source>
</reference>
<dbReference type="EMBL" id="JACOFV010000025">
    <property type="protein sequence ID" value="MBC3864216.1"/>
    <property type="molecule type" value="Genomic_DNA"/>
</dbReference>